<dbReference type="InterPro" id="IPR036116">
    <property type="entry name" value="FN3_sf"/>
</dbReference>
<name>A0AAP1WHC2_9FLAO</name>
<evidence type="ECO:0008006" key="3">
    <source>
        <dbReference type="Google" id="ProtNLM"/>
    </source>
</evidence>
<dbReference type="AlphaFoldDB" id="A0AAP1WHC2"/>
<sequence length="223" mass="24829">MKKISLLIIIVFCFNCSSNEDNEPKIGLPTLKTNSITNILSTSAESGGNISDNGGTEIISKGICWNKNTNPTINDDINIYSGENEEYKMEISNIESNTKYYVRAFATNSIGTSYGNELNFKTLKPITNEVILFKFTPDTGNNTSRLEYKIKFNNTNSINVNGFFKITLNIDGLINSHIANSNSQCYEIDADSSCILTFDEQSPLYLGKVNSIELVSVNYYLNN</sequence>
<dbReference type="SUPFAM" id="SSF49265">
    <property type="entry name" value="Fibronectin type III"/>
    <property type="match status" value="1"/>
</dbReference>
<accession>A0AAP1WHC2</accession>
<dbReference type="RefSeq" id="WP_101955051.1">
    <property type="nucleotide sequence ID" value="NZ_JAJHTB010000028.1"/>
</dbReference>
<dbReference type="EMBL" id="WXXV01000046">
    <property type="protein sequence ID" value="MBE7696276.1"/>
    <property type="molecule type" value="Genomic_DNA"/>
</dbReference>
<gene>
    <name evidence="1" type="ORF">F7645_12715</name>
</gene>
<reference evidence="1 2" key="1">
    <citation type="journal article" date="2020" name="Int. J. Syst. Evol. Microbiol.">
        <title>Tenacibaculum piscium sp. nov., isolated from skin ulcers of sea-farmed fish, and description of Tenacibaculum finnmarkense sp. nov. with subdivision into genomovars finnmarkense and ulcerans.</title>
        <authorList>
            <person name="Olsen A.B."/>
            <person name="Spilsberg B."/>
            <person name="Nilsen H.K."/>
            <person name="Lagesen K."/>
            <person name="Gulla S."/>
            <person name="Avendano-Herrera R."/>
            <person name="Irgang R."/>
            <person name="Duchaud E."/>
            <person name="Colquhoun D.J."/>
        </authorList>
    </citation>
    <scope>NUCLEOTIDE SEQUENCE [LARGE SCALE GENOMIC DNA]</scope>
    <source>
        <strain evidence="1 2">TNO037</strain>
    </source>
</reference>
<comment type="caution">
    <text evidence="1">The sequence shown here is derived from an EMBL/GenBank/DDBJ whole genome shotgun (WGS) entry which is preliminary data.</text>
</comment>
<evidence type="ECO:0000313" key="2">
    <source>
        <dbReference type="Proteomes" id="UP000806077"/>
    </source>
</evidence>
<proteinExistence type="predicted"/>
<organism evidence="1 2">
    <name type="scientific">Tenacibaculum finnmarkense genomovar finnmarkense</name>
    <dbReference type="NCBI Taxonomy" id="1458503"/>
    <lineage>
        <taxon>Bacteria</taxon>
        <taxon>Pseudomonadati</taxon>
        <taxon>Bacteroidota</taxon>
        <taxon>Flavobacteriia</taxon>
        <taxon>Flavobacteriales</taxon>
        <taxon>Flavobacteriaceae</taxon>
        <taxon>Tenacibaculum</taxon>
        <taxon>Tenacibaculum finnmarkense</taxon>
    </lineage>
</organism>
<keyword evidence="2" id="KW-1185">Reference proteome</keyword>
<evidence type="ECO:0000313" key="1">
    <source>
        <dbReference type="EMBL" id="MBE7696276.1"/>
    </source>
</evidence>
<dbReference type="Proteomes" id="UP000806077">
    <property type="component" value="Unassembled WGS sequence"/>
</dbReference>
<protein>
    <recommendedName>
        <fullName evidence="3">Fibronectin type-III domain-containing protein</fullName>
    </recommendedName>
</protein>